<sequence length="122" mass="13602">MRRRAAGGMEHVPRRSPIPRDEFHELLRAWHADAMEGEVIRDAGTDDEDAYDGDDWVWIKHLGNRFYLHAATTHPAAGRYLELLDADGESIRWHAPPGTGDRPVGFGPDGAPIEGFGLFRAS</sequence>
<proteinExistence type="predicted"/>
<dbReference type="EMBL" id="CADCTW010000001">
    <property type="protein sequence ID" value="CAA9295303.1"/>
    <property type="molecule type" value="Genomic_DNA"/>
</dbReference>
<organism evidence="1">
    <name type="scientific">uncultured Gemmatimonadota bacterium</name>
    <dbReference type="NCBI Taxonomy" id="203437"/>
    <lineage>
        <taxon>Bacteria</taxon>
        <taxon>Pseudomonadati</taxon>
        <taxon>Gemmatimonadota</taxon>
        <taxon>environmental samples</taxon>
    </lineage>
</organism>
<protein>
    <submittedName>
        <fullName evidence="1">Uncharacterized protein</fullName>
    </submittedName>
</protein>
<name>A0A6J4K4A6_9BACT</name>
<evidence type="ECO:0000313" key="1">
    <source>
        <dbReference type="EMBL" id="CAA9295303.1"/>
    </source>
</evidence>
<reference evidence="1" key="1">
    <citation type="submission" date="2020-02" db="EMBL/GenBank/DDBJ databases">
        <authorList>
            <person name="Meier V. D."/>
        </authorList>
    </citation>
    <scope>NUCLEOTIDE SEQUENCE</scope>
    <source>
        <strain evidence="1">AVDCRST_MAG68</strain>
    </source>
</reference>
<dbReference type="AlphaFoldDB" id="A0A6J4K4A6"/>
<accession>A0A6J4K4A6</accession>
<gene>
    <name evidence="1" type="ORF">AVDCRST_MAG68-1811</name>
</gene>